<organism evidence="2 3">
    <name type="scientific">Maribellus luteus</name>
    <dbReference type="NCBI Taxonomy" id="2305463"/>
    <lineage>
        <taxon>Bacteria</taxon>
        <taxon>Pseudomonadati</taxon>
        <taxon>Bacteroidota</taxon>
        <taxon>Bacteroidia</taxon>
        <taxon>Marinilabiliales</taxon>
        <taxon>Prolixibacteraceae</taxon>
        <taxon>Maribellus</taxon>
    </lineage>
</organism>
<sequence length="222" mass="25771">MWKSMFYKEWIKIRLVFWLSFVVGIGIVVAMYAIIRGELADMPTNHYIWNMINRNFVFFTLFKFVPLGIGTLIGISQFIPEITEKRLKLTLHLPLNEEKAGLQMVTFGVISIFIIFSLMLFAFLGMGRYFFPFEVMRVAAITVAPWFMAGFTAYFVTGIVAIEPIWKYRIAYLIIGGLFVKMYFVLWEAGSYIHANAFFAALLVLFSVSILFSIYRFRKGEM</sequence>
<proteinExistence type="predicted"/>
<feature type="transmembrane region" description="Helical" evidence="1">
    <location>
        <begin position="100"/>
        <end position="126"/>
    </location>
</feature>
<keyword evidence="1" id="KW-0472">Membrane</keyword>
<keyword evidence="3" id="KW-1185">Reference proteome</keyword>
<dbReference type="OrthoDB" id="5764958at2"/>
<dbReference type="Proteomes" id="UP000265926">
    <property type="component" value="Unassembled WGS sequence"/>
</dbReference>
<reference evidence="2 3" key="1">
    <citation type="submission" date="2018-08" db="EMBL/GenBank/DDBJ databases">
        <title>Pallidiluteibacterium maritimus gen. nov., sp. nov., isolated from coastal sediment.</title>
        <authorList>
            <person name="Zhou L.Y."/>
        </authorList>
    </citation>
    <scope>NUCLEOTIDE SEQUENCE [LARGE SCALE GENOMIC DNA]</scope>
    <source>
        <strain evidence="2 3">XSD2</strain>
    </source>
</reference>
<accession>A0A399T6U7</accession>
<keyword evidence="1" id="KW-1133">Transmembrane helix</keyword>
<gene>
    <name evidence="2" type="ORF">D1614_03825</name>
</gene>
<dbReference type="EMBL" id="QWGR01000002">
    <property type="protein sequence ID" value="RIJ49881.1"/>
    <property type="molecule type" value="Genomic_DNA"/>
</dbReference>
<evidence type="ECO:0000313" key="3">
    <source>
        <dbReference type="Proteomes" id="UP000265926"/>
    </source>
</evidence>
<evidence type="ECO:0000256" key="1">
    <source>
        <dbReference type="SAM" id="Phobius"/>
    </source>
</evidence>
<evidence type="ECO:0000313" key="2">
    <source>
        <dbReference type="EMBL" id="RIJ49881.1"/>
    </source>
</evidence>
<dbReference type="RefSeq" id="WP_119436569.1">
    <property type="nucleotide sequence ID" value="NZ_QWGR01000002.1"/>
</dbReference>
<feature type="transmembrane region" description="Helical" evidence="1">
    <location>
        <begin position="193"/>
        <end position="215"/>
    </location>
</feature>
<name>A0A399T6U7_9BACT</name>
<dbReference type="AlphaFoldDB" id="A0A399T6U7"/>
<protein>
    <recommendedName>
        <fullName evidence="4">ABC transporter permease</fullName>
    </recommendedName>
</protein>
<feature type="transmembrane region" description="Helical" evidence="1">
    <location>
        <begin position="15"/>
        <end position="35"/>
    </location>
</feature>
<comment type="caution">
    <text evidence="2">The sequence shown here is derived from an EMBL/GenBank/DDBJ whole genome shotgun (WGS) entry which is preliminary data.</text>
</comment>
<feature type="transmembrane region" description="Helical" evidence="1">
    <location>
        <begin position="55"/>
        <end position="79"/>
    </location>
</feature>
<feature type="transmembrane region" description="Helical" evidence="1">
    <location>
        <begin position="138"/>
        <end position="162"/>
    </location>
</feature>
<feature type="transmembrane region" description="Helical" evidence="1">
    <location>
        <begin position="169"/>
        <end position="187"/>
    </location>
</feature>
<keyword evidence="1" id="KW-0812">Transmembrane</keyword>
<evidence type="ECO:0008006" key="4">
    <source>
        <dbReference type="Google" id="ProtNLM"/>
    </source>
</evidence>